<dbReference type="GO" id="GO:0005886">
    <property type="term" value="C:plasma membrane"/>
    <property type="evidence" value="ECO:0007669"/>
    <property type="project" value="UniProtKB-SubCell"/>
</dbReference>
<comment type="caution">
    <text evidence="10">The sequence shown here is derived from an EMBL/GenBank/DDBJ whole genome shotgun (WGS) entry which is preliminary data.</text>
</comment>
<sequence length="161" mass="16723">MVGAMLSGVTAVAFGLLYQVAGSTLVVAGIIGTLSWAVASVLKLIHGSGLLGDFVGALIVGALAEVAARLKHEPALMFVVPAIIVFVPGELVYQSMVAFLQNHFLSGAQSGLSALMAAGSLSIGLALSTAVLRPLLRQHQTQLPTPLMHLKCGSIFHRQRI</sequence>
<evidence type="ECO:0000256" key="6">
    <source>
        <dbReference type="ARBA" id="ARBA00023136"/>
    </source>
</evidence>
<dbReference type="AlphaFoldDB" id="A0A2T2WN69"/>
<dbReference type="PANTHER" id="PTHR34390:SF1">
    <property type="entry name" value="SUCCINATE TRANSPORTER SUBUNIT YJJB-RELATED"/>
    <property type="match status" value="1"/>
</dbReference>
<feature type="transmembrane region" description="Helical" evidence="8">
    <location>
        <begin position="44"/>
        <end position="64"/>
    </location>
</feature>
<comment type="subcellular location">
    <subcellularLocation>
        <location evidence="1">Cell membrane</location>
        <topology evidence="1">Multi-pass membrane protein</topology>
    </subcellularLocation>
</comment>
<evidence type="ECO:0000256" key="1">
    <source>
        <dbReference type="ARBA" id="ARBA00004651"/>
    </source>
</evidence>
<dbReference type="EMBL" id="PXYV01000004">
    <property type="protein sequence ID" value="PSR23676.1"/>
    <property type="molecule type" value="Genomic_DNA"/>
</dbReference>
<keyword evidence="5 8" id="KW-1133">Transmembrane helix</keyword>
<comment type="similarity">
    <text evidence="7">Belongs to the ThrE exporter (TC 2.A.79) family.</text>
</comment>
<evidence type="ECO:0000256" key="4">
    <source>
        <dbReference type="ARBA" id="ARBA00022692"/>
    </source>
</evidence>
<reference evidence="10 11" key="1">
    <citation type="journal article" date="2014" name="BMC Genomics">
        <title>Comparison of environmental and isolate Sulfobacillus genomes reveals diverse carbon, sulfur, nitrogen, and hydrogen metabolisms.</title>
        <authorList>
            <person name="Justice N.B."/>
            <person name="Norman A."/>
            <person name="Brown C.T."/>
            <person name="Singh A."/>
            <person name="Thomas B.C."/>
            <person name="Banfield J.F."/>
        </authorList>
    </citation>
    <scope>NUCLEOTIDE SEQUENCE [LARGE SCALE GENOMIC DNA]</scope>
    <source>
        <strain evidence="10">AMDSBA3</strain>
    </source>
</reference>
<feature type="transmembrane region" description="Helical" evidence="8">
    <location>
        <begin position="76"/>
        <end position="100"/>
    </location>
</feature>
<evidence type="ECO:0000259" key="9">
    <source>
        <dbReference type="Pfam" id="PF12821"/>
    </source>
</evidence>
<keyword evidence="6 8" id="KW-0472">Membrane</keyword>
<evidence type="ECO:0000256" key="2">
    <source>
        <dbReference type="ARBA" id="ARBA00022475"/>
    </source>
</evidence>
<evidence type="ECO:0000313" key="10">
    <source>
        <dbReference type="EMBL" id="PSR23676.1"/>
    </source>
</evidence>
<protein>
    <recommendedName>
        <fullName evidence="9">Threonine/Serine exporter ThrE domain-containing protein</fullName>
    </recommendedName>
</protein>
<name>A0A2T2WN69_9FIRM</name>
<gene>
    <name evidence="10" type="ORF">C7B45_02115</name>
</gene>
<evidence type="ECO:0000313" key="11">
    <source>
        <dbReference type="Proteomes" id="UP000241848"/>
    </source>
</evidence>
<feature type="transmembrane region" description="Helical" evidence="8">
    <location>
        <begin position="112"/>
        <end position="132"/>
    </location>
</feature>
<evidence type="ECO:0000256" key="8">
    <source>
        <dbReference type="SAM" id="Phobius"/>
    </source>
</evidence>
<dbReference type="Pfam" id="PF12821">
    <property type="entry name" value="ThrE_2"/>
    <property type="match status" value="1"/>
</dbReference>
<dbReference type="GO" id="GO:0015744">
    <property type="term" value="P:succinate transport"/>
    <property type="evidence" value="ECO:0007669"/>
    <property type="project" value="TreeGrafter"/>
</dbReference>
<dbReference type="PANTHER" id="PTHR34390">
    <property type="entry name" value="UPF0442 PROTEIN YJJB-RELATED"/>
    <property type="match status" value="1"/>
</dbReference>
<evidence type="ECO:0000256" key="5">
    <source>
        <dbReference type="ARBA" id="ARBA00022989"/>
    </source>
</evidence>
<keyword evidence="2" id="KW-1003">Cell membrane</keyword>
<proteinExistence type="inferred from homology"/>
<keyword evidence="4 8" id="KW-0812">Transmembrane</keyword>
<feature type="domain" description="Threonine/Serine exporter ThrE" evidence="9">
    <location>
        <begin position="5"/>
        <end position="130"/>
    </location>
</feature>
<dbReference type="InterPro" id="IPR050539">
    <property type="entry name" value="ThrE_Dicarb/AminoAcid_Exp"/>
</dbReference>
<dbReference type="Proteomes" id="UP000241848">
    <property type="component" value="Unassembled WGS sequence"/>
</dbReference>
<dbReference type="InterPro" id="IPR024528">
    <property type="entry name" value="ThrE_2"/>
</dbReference>
<accession>A0A2T2WN69</accession>
<keyword evidence="3" id="KW-0997">Cell inner membrane</keyword>
<evidence type="ECO:0000256" key="3">
    <source>
        <dbReference type="ARBA" id="ARBA00022519"/>
    </source>
</evidence>
<evidence type="ECO:0000256" key="7">
    <source>
        <dbReference type="ARBA" id="ARBA00034125"/>
    </source>
</evidence>
<organism evidence="10 11">
    <name type="scientific">Sulfobacillus acidophilus</name>
    <dbReference type="NCBI Taxonomy" id="53633"/>
    <lineage>
        <taxon>Bacteria</taxon>
        <taxon>Bacillati</taxon>
        <taxon>Bacillota</taxon>
        <taxon>Clostridia</taxon>
        <taxon>Eubacteriales</taxon>
        <taxon>Clostridiales Family XVII. Incertae Sedis</taxon>
        <taxon>Sulfobacillus</taxon>
    </lineage>
</organism>